<organism evidence="1 2">
    <name type="scientific">Chrysochromulina tobinii</name>
    <dbReference type="NCBI Taxonomy" id="1460289"/>
    <lineage>
        <taxon>Eukaryota</taxon>
        <taxon>Haptista</taxon>
        <taxon>Haptophyta</taxon>
        <taxon>Prymnesiophyceae</taxon>
        <taxon>Prymnesiales</taxon>
        <taxon>Chrysochromulinaceae</taxon>
        <taxon>Chrysochromulina</taxon>
    </lineage>
</organism>
<dbReference type="AlphaFoldDB" id="A0A0M0JD67"/>
<evidence type="ECO:0000313" key="1">
    <source>
        <dbReference type="EMBL" id="KOO24168.1"/>
    </source>
</evidence>
<comment type="caution">
    <text evidence="1">The sequence shown here is derived from an EMBL/GenBank/DDBJ whole genome shotgun (WGS) entry which is preliminary data.</text>
</comment>
<protein>
    <submittedName>
        <fullName evidence="1">Uncharacterized protein</fullName>
    </submittedName>
</protein>
<gene>
    <name evidence="1" type="ORF">Ctob_000228</name>
</gene>
<dbReference type="OrthoDB" id="45191at2759"/>
<reference evidence="2" key="1">
    <citation type="journal article" date="2015" name="PLoS Genet.">
        <title>Genome Sequence and Transcriptome Analyses of Chrysochromulina tobin: Metabolic Tools for Enhanced Algal Fitness in the Prominent Order Prymnesiales (Haptophyceae).</title>
        <authorList>
            <person name="Hovde B.T."/>
            <person name="Deodato C.R."/>
            <person name="Hunsperger H.M."/>
            <person name="Ryken S.A."/>
            <person name="Yost W."/>
            <person name="Jha R.K."/>
            <person name="Patterson J."/>
            <person name="Monnat R.J. Jr."/>
            <person name="Barlow S.B."/>
            <person name="Starkenburg S.R."/>
            <person name="Cattolico R.A."/>
        </authorList>
    </citation>
    <scope>NUCLEOTIDE SEQUENCE</scope>
    <source>
        <strain evidence="2">CCMP291</strain>
    </source>
</reference>
<evidence type="ECO:0000313" key="2">
    <source>
        <dbReference type="Proteomes" id="UP000037460"/>
    </source>
</evidence>
<name>A0A0M0JD67_9EUKA</name>
<dbReference type="PROSITE" id="PS51257">
    <property type="entry name" value="PROKAR_LIPOPROTEIN"/>
    <property type="match status" value="1"/>
</dbReference>
<accession>A0A0M0JD67</accession>
<dbReference type="Proteomes" id="UP000037460">
    <property type="component" value="Unassembled WGS sequence"/>
</dbReference>
<dbReference type="EMBL" id="JWZX01003118">
    <property type="protein sequence ID" value="KOO24168.1"/>
    <property type="molecule type" value="Genomic_DNA"/>
</dbReference>
<sequence>MDAMQREANAKVKRVVIERSDLLLAGSTLILGACVWLDPVVAPAASAESELCECVVDEALGLALAATAGQVHVERLVWEAAATQPRYSEQRGKMRMELGRLREAEDGKEEGVSEPGGAFVPLPWEIRSFAELESLTLEERALSALRAGLRLPRPRDATSVTITALLEPLLDEDVRRQVRLRRALDMGDVGTAAALDASTSTRGRLLASLRLAVEEERYGEASELAIEISIETSRRMDVTLDEGTYDPFLDQDDWYARSLANERARLLEQERRKREGG</sequence>
<keyword evidence="2" id="KW-1185">Reference proteome</keyword>
<proteinExistence type="predicted"/>